<feature type="coiled-coil region" evidence="1">
    <location>
        <begin position="81"/>
        <end position="108"/>
    </location>
</feature>
<dbReference type="InterPro" id="IPR026433">
    <property type="entry name" value="MarR_EPS"/>
</dbReference>
<dbReference type="Proteomes" id="UP000472839">
    <property type="component" value="Unassembled WGS sequence"/>
</dbReference>
<organism evidence="2 3">
    <name type="scientific">Poseidonibacter ostreae</name>
    <dbReference type="NCBI Taxonomy" id="2654171"/>
    <lineage>
        <taxon>Bacteria</taxon>
        <taxon>Pseudomonadati</taxon>
        <taxon>Campylobacterota</taxon>
        <taxon>Epsilonproteobacteria</taxon>
        <taxon>Campylobacterales</taxon>
        <taxon>Arcobacteraceae</taxon>
        <taxon>Poseidonibacter</taxon>
    </lineage>
</organism>
<name>A0A6L4WTX6_9BACT</name>
<dbReference type="NCBIfam" id="TIGR04176">
    <property type="entry name" value="MarR_EPS"/>
    <property type="match status" value="1"/>
</dbReference>
<keyword evidence="1" id="KW-0175">Coiled coil</keyword>
<dbReference type="Pfam" id="PF13412">
    <property type="entry name" value="HTH_24"/>
    <property type="match status" value="1"/>
</dbReference>
<proteinExistence type="predicted"/>
<comment type="caution">
    <text evidence="2">The sequence shown here is derived from an EMBL/GenBank/DDBJ whole genome shotgun (WGS) entry which is preliminary data.</text>
</comment>
<reference evidence="2 3" key="1">
    <citation type="submission" date="2019-10" db="EMBL/GenBank/DDBJ databases">
        <title>Poseidonibacter ostreae sp. nov., isolated from the gut of the Ostrea denselamellosa.</title>
        <authorList>
            <person name="Choi A."/>
        </authorList>
    </citation>
    <scope>NUCLEOTIDE SEQUENCE [LARGE SCALE GENOMIC DNA]</scope>
    <source>
        <strain evidence="2 3">SJOD-M-33</strain>
    </source>
</reference>
<dbReference type="AlphaFoldDB" id="A0A6L4WTX6"/>
<dbReference type="SUPFAM" id="SSF46785">
    <property type="entry name" value="Winged helix' DNA-binding domain"/>
    <property type="match status" value="1"/>
</dbReference>
<evidence type="ECO:0000256" key="1">
    <source>
        <dbReference type="SAM" id="Coils"/>
    </source>
</evidence>
<accession>A0A6L4WTX6</accession>
<evidence type="ECO:0000313" key="3">
    <source>
        <dbReference type="Proteomes" id="UP000472839"/>
    </source>
</evidence>
<dbReference type="InterPro" id="IPR036390">
    <property type="entry name" value="WH_DNA-bd_sf"/>
</dbReference>
<dbReference type="RefSeq" id="WP_152279665.1">
    <property type="nucleotide sequence ID" value="NZ_WFKK01000010.1"/>
</dbReference>
<protein>
    <submittedName>
        <fullName evidence="2">MarR family EPS-associated transcriptional regulator</fullName>
    </submittedName>
</protein>
<evidence type="ECO:0000313" key="2">
    <source>
        <dbReference type="EMBL" id="KAB7889761.1"/>
    </source>
</evidence>
<dbReference type="EMBL" id="WFKK01000010">
    <property type="protein sequence ID" value="KAB7889761.1"/>
    <property type="molecule type" value="Genomic_DNA"/>
</dbReference>
<dbReference type="Gene3D" id="1.10.10.10">
    <property type="entry name" value="Winged helix-like DNA-binding domain superfamily/Winged helix DNA-binding domain"/>
    <property type="match status" value="1"/>
</dbReference>
<sequence length="111" mass="13063">MNQEEIELEILKNTGKVISHKTLAEEVGYSVGKVNYVLRGLIEKGLIKAERFINSDKKLQYKYLLTEKGIKEKVDITQRFIDRKKAEYDKLQAEMELYKKQYNYAKESVVK</sequence>
<gene>
    <name evidence="2" type="ORF">GBG19_05105</name>
</gene>
<dbReference type="InterPro" id="IPR036388">
    <property type="entry name" value="WH-like_DNA-bd_sf"/>
</dbReference>